<organism evidence="2 3">
    <name type="scientific">Heterodera schachtii</name>
    <name type="common">Sugarbeet cyst nematode worm</name>
    <name type="synonym">Tylenchus schachtii</name>
    <dbReference type="NCBI Taxonomy" id="97005"/>
    <lineage>
        <taxon>Eukaryota</taxon>
        <taxon>Metazoa</taxon>
        <taxon>Ecdysozoa</taxon>
        <taxon>Nematoda</taxon>
        <taxon>Chromadorea</taxon>
        <taxon>Rhabditida</taxon>
        <taxon>Tylenchina</taxon>
        <taxon>Tylenchomorpha</taxon>
        <taxon>Tylenchoidea</taxon>
        <taxon>Heteroderidae</taxon>
        <taxon>Heteroderinae</taxon>
        <taxon>Heterodera</taxon>
    </lineage>
</organism>
<dbReference type="EMBL" id="JBICCN010000356">
    <property type="protein sequence ID" value="KAL3074892.1"/>
    <property type="molecule type" value="Genomic_DNA"/>
</dbReference>
<gene>
    <name evidence="2" type="ORF">niasHS_014337</name>
</gene>
<evidence type="ECO:0000256" key="1">
    <source>
        <dbReference type="SAM" id="MobiDB-lite"/>
    </source>
</evidence>
<evidence type="ECO:0000313" key="2">
    <source>
        <dbReference type="EMBL" id="KAL3074892.1"/>
    </source>
</evidence>
<evidence type="ECO:0000313" key="3">
    <source>
        <dbReference type="Proteomes" id="UP001620645"/>
    </source>
</evidence>
<dbReference type="Proteomes" id="UP001620645">
    <property type="component" value="Unassembled WGS sequence"/>
</dbReference>
<feature type="compositionally biased region" description="Low complexity" evidence="1">
    <location>
        <begin position="268"/>
        <end position="285"/>
    </location>
</feature>
<keyword evidence="3" id="KW-1185">Reference proteome</keyword>
<comment type="caution">
    <text evidence="2">The sequence shown here is derived from an EMBL/GenBank/DDBJ whole genome shotgun (WGS) entry which is preliminary data.</text>
</comment>
<sequence>MSCMLPIKELEKSGSEEELLVTDANRKCNPLELLHLLSGIGLGRHEQGIRSPIMARVDYGAANDKEHKPGLNYLDRWEIKGKVPAKWVQSLHESMQKGEFETQEEVEKMLEEFEEGAPMAEMLFKETDGVVDKRMAAVIKAAGKRECGDNYWVMEPADYFVAGVRTTVDLVFVAGDKNRANGTSNRDKLAHFLLSDDTHWGNEAGPEMKGKDGLGKRIKKLVDRYEKGLDAVAESYKKLESAWPPTEKEYQDLATKYSALMIDQGPGEQRQQPKQRDGQQQQEGEQQGKKEVTRKMTAVEVLRKKGIKKIEKVVRLEKELEELKRGRRFVQKPEGQEKILEKASNAWC</sequence>
<accession>A0ABD2I737</accession>
<feature type="region of interest" description="Disordered" evidence="1">
    <location>
        <begin position="265"/>
        <end position="296"/>
    </location>
</feature>
<reference evidence="2 3" key="1">
    <citation type="submission" date="2024-10" db="EMBL/GenBank/DDBJ databases">
        <authorList>
            <person name="Kim D."/>
        </authorList>
    </citation>
    <scope>NUCLEOTIDE SEQUENCE [LARGE SCALE GENOMIC DNA]</scope>
    <source>
        <strain evidence="2">Taebaek</strain>
    </source>
</reference>
<proteinExistence type="predicted"/>
<dbReference type="AlphaFoldDB" id="A0ABD2I737"/>
<name>A0ABD2I737_HETSC</name>
<protein>
    <submittedName>
        <fullName evidence="2">Uncharacterized protein</fullName>
    </submittedName>
</protein>